<dbReference type="InterPro" id="IPR035965">
    <property type="entry name" value="PAS-like_dom_sf"/>
</dbReference>
<evidence type="ECO:0000256" key="8">
    <source>
        <dbReference type="ARBA" id="ARBA00022679"/>
    </source>
</evidence>
<evidence type="ECO:0000256" key="10">
    <source>
        <dbReference type="ARBA" id="ARBA00022741"/>
    </source>
</evidence>
<evidence type="ECO:0000256" key="13">
    <source>
        <dbReference type="ARBA" id="ARBA00022991"/>
    </source>
</evidence>
<dbReference type="NCBIfam" id="TIGR00229">
    <property type="entry name" value="sensory_box"/>
    <property type="match status" value="1"/>
</dbReference>
<keyword evidence="6" id="KW-0285">Flavoprotein</keyword>
<dbReference type="SUPFAM" id="SSF55785">
    <property type="entry name" value="PYP-like sensor domain (PAS domain)"/>
    <property type="match status" value="1"/>
</dbReference>
<keyword evidence="4" id="KW-0597">Phosphoprotein</keyword>
<evidence type="ECO:0000256" key="9">
    <source>
        <dbReference type="ARBA" id="ARBA00022737"/>
    </source>
</evidence>
<dbReference type="PROSITE" id="PS50113">
    <property type="entry name" value="PAC"/>
    <property type="match status" value="1"/>
</dbReference>
<gene>
    <name evidence="18" type="ORF">GCM10022276_06420</name>
</gene>
<dbReference type="InterPro" id="IPR011102">
    <property type="entry name" value="Sig_transdc_His_kinase_HWE"/>
</dbReference>
<evidence type="ECO:0000256" key="3">
    <source>
        <dbReference type="ARBA" id="ARBA00022543"/>
    </source>
</evidence>
<dbReference type="Gene3D" id="3.30.450.20">
    <property type="entry name" value="PAS domain"/>
    <property type="match status" value="1"/>
</dbReference>
<evidence type="ECO:0000256" key="14">
    <source>
        <dbReference type="ARBA" id="ARBA00023026"/>
    </source>
</evidence>
<keyword evidence="10" id="KW-0547">Nucleotide-binding</keyword>
<evidence type="ECO:0000313" key="19">
    <source>
        <dbReference type="Proteomes" id="UP001500827"/>
    </source>
</evidence>
<keyword evidence="5" id="KW-0716">Sensory transduction</keyword>
<dbReference type="InterPro" id="IPR001610">
    <property type="entry name" value="PAC"/>
</dbReference>
<name>A0ABP7KYE9_9SPHN</name>
<reference evidence="19" key="1">
    <citation type="journal article" date="2019" name="Int. J. Syst. Evol. Microbiol.">
        <title>The Global Catalogue of Microorganisms (GCM) 10K type strain sequencing project: providing services to taxonomists for standard genome sequencing and annotation.</title>
        <authorList>
            <consortium name="The Broad Institute Genomics Platform"/>
            <consortium name="The Broad Institute Genome Sequencing Center for Infectious Disease"/>
            <person name="Wu L."/>
            <person name="Ma J."/>
        </authorList>
    </citation>
    <scope>NUCLEOTIDE SEQUENCE [LARGE SCALE GENOMIC DNA]</scope>
    <source>
        <strain evidence="19">JCM 17543</strain>
    </source>
</reference>
<dbReference type="InterPro" id="IPR013655">
    <property type="entry name" value="PAS_fold_3"/>
</dbReference>
<evidence type="ECO:0000256" key="4">
    <source>
        <dbReference type="ARBA" id="ARBA00022553"/>
    </source>
</evidence>
<feature type="domain" description="PAC" evidence="17">
    <location>
        <begin position="40"/>
        <end position="92"/>
    </location>
</feature>
<evidence type="ECO:0000313" key="18">
    <source>
        <dbReference type="EMBL" id="GAA3890106.1"/>
    </source>
</evidence>
<dbReference type="Gene3D" id="3.30.565.10">
    <property type="entry name" value="Histidine kinase-like ATPase, C-terminal domain"/>
    <property type="match status" value="1"/>
</dbReference>
<evidence type="ECO:0000256" key="7">
    <source>
        <dbReference type="ARBA" id="ARBA00022643"/>
    </source>
</evidence>
<dbReference type="InterPro" id="IPR000700">
    <property type="entry name" value="PAS-assoc_C"/>
</dbReference>
<sequence length="282" mass="30915">MTGYSLEELRTRTFFDLTHPADLASEQQVFAEHWDGRDAYTVEKRYVRKDGAIIWVELAASIVRSEDGEVSYGVRIVRDITDEKRAGEQQRLLLQELNHRVKNTLTVVQGLAHQTFKSGAVPPETLRSFEGRLGALAAAHNLLMKQTWEATPMADAVEAALRPFQTANSRISLGGPDLLLTPAATITLTLALHELATNAAKYGALSNNDGTIDVGWSTEADTLKLIWRERAGPPVVQPTRIGFGTRLIQRAIASDLGGTVDINYDGLGLICTIISPLKRTTP</sequence>
<organism evidence="18 19">
    <name type="scientific">Sphingomonas limnosediminicola</name>
    <dbReference type="NCBI Taxonomy" id="940133"/>
    <lineage>
        <taxon>Bacteria</taxon>
        <taxon>Pseudomonadati</taxon>
        <taxon>Pseudomonadota</taxon>
        <taxon>Alphaproteobacteria</taxon>
        <taxon>Sphingomonadales</taxon>
        <taxon>Sphingomonadaceae</taxon>
        <taxon>Sphingomonas</taxon>
    </lineage>
</organism>
<dbReference type="EC" id="2.7.13.3" evidence="2"/>
<evidence type="ECO:0000256" key="1">
    <source>
        <dbReference type="ARBA" id="ARBA00000085"/>
    </source>
</evidence>
<keyword evidence="11" id="KW-0418">Kinase</keyword>
<dbReference type="PANTHER" id="PTHR41523">
    <property type="entry name" value="TWO-COMPONENT SYSTEM SENSOR PROTEIN"/>
    <property type="match status" value="1"/>
</dbReference>
<dbReference type="Proteomes" id="UP001500827">
    <property type="component" value="Unassembled WGS sequence"/>
</dbReference>
<protein>
    <recommendedName>
        <fullName evidence="2">histidine kinase</fullName>
        <ecNumber evidence="2">2.7.13.3</ecNumber>
    </recommendedName>
</protein>
<evidence type="ECO:0000259" key="16">
    <source>
        <dbReference type="PROSITE" id="PS50112"/>
    </source>
</evidence>
<dbReference type="PANTHER" id="PTHR41523:SF8">
    <property type="entry name" value="ETHYLENE RESPONSE SENSOR PROTEIN"/>
    <property type="match status" value="1"/>
</dbReference>
<evidence type="ECO:0000259" key="17">
    <source>
        <dbReference type="PROSITE" id="PS50113"/>
    </source>
</evidence>
<dbReference type="SMART" id="SM00911">
    <property type="entry name" value="HWE_HK"/>
    <property type="match status" value="1"/>
</dbReference>
<dbReference type="Pfam" id="PF07536">
    <property type="entry name" value="HWE_HK"/>
    <property type="match status" value="1"/>
</dbReference>
<dbReference type="InterPro" id="IPR000014">
    <property type="entry name" value="PAS"/>
</dbReference>
<dbReference type="SMART" id="SM00086">
    <property type="entry name" value="PAC"/>
    <property type="match status" value="1"/>
</dbReference>
<evidence type="ECO:0000256" key="6">
    <source>
        <dbReference type="ARBA" id="ARBA00022630"/>
    </source>
</evidence>
<accession>A0ABP7KYE9</accession>
<keyword evidence="14" id="KW-0843">Virulence</keyword>
<dbReference type="SUPFAM" id="SSF55874">
    <property type="entry name" value="ATPase domain of HSP90 chaperone/DNA topoisomerase II/histidine kinase"/>
    <property type="match status" value="1"/>
</dbReference>
<feature type="domain" description="PAS" evidence="16">
    <location>
        <begin position="1"/>
        <end position="37"/>
    </location>
</feature>
<dbReference type="PROSITE" id="PS50112">
    <property type="entry name" value="PAS"/>
    <property type="match status" value="1"/>
</dbReference>
<keyword evidence="15" id="KW-0675">Receptor</keyword>
<comment type="catalytic activity">
    <reaction evidence="1">
        <text>ATP + protein L-histidine = ADP + protein N-phospho-L-histidine.</text>
        <dbReference type="EC" id="2.7.13.3"/>
    </reaction>
</comment>
<dbReference type="EMBL" id="BAABBM010000001">
    <property type="protein sequence ID" value="GAA3890106.1"/>
    <property type="molecule type" value="Genomic_DNA"/>
</dbReference>
<keyword evidence="19" id="KW-1185">Reference proteome</keyword>
<evidence type="ECO:0000256" key="11">
    <source>
        <dbReference type="ARBA" id="ARBA00022777"/>
    </source>
</evidence>
<keyword evidence="3" id="KW-0600">Photoreceptor protein</keyword>
<proteinExistence type="predicted"/>
<keyword evidence="9" id="KW-0677">Repeat</keyword>
<keyword evidence="13" id="KW-0157">Chromophore</keyword>
<dbReference type="CDD" id="cd00130">
    <property type="entry name" value="PAS"/>
    <property type="match status" value="1"/>
</dbReference>
<dbReference type="InterPro" id="IPR036890">
    <property type="entry name" value="HATPase_C_sf"/>
</dbReference>
<keyword evidence="7" id="KW-0288">FMN</keyword>
<keyword evidence="12" id="KW-0067">ATP-binding</keyword>
<evidence type="ECO:0000256" key="5">
    <source>
        <dbReference type="ARBA" id="ARBA00022606"/>
    </source>
</evidence>
<dbReference type="Pfam" id="PF08447">
    <property type="entry name" value="PAS_3"/>
    <property type="match status" value="1"/>
</dbReference>
<evidence type="ECO:0000256" key="2">
    <source>
        <dbReference type="ARBA" id="ARBA00012438"/>
    </source>
</evidence>
<keyword evidence="8" id="KW-0808">Transferase</keyword>
<comment type="caution">
    <text evidence="18">The sequence shown here is derived from an EMBL/GenBank/DDBJ whole genome shotgun (WGS) entry which is preliminary data.</text>
</comment>
<evidence type="ECO:0000256" key="12">
    <source>
        <dbReference type="ARBA" id="ARBA00022840"/>
    </source>
</evidence>
<evidence type="ECO:0000256" key="15">
    <source>
        <dbReference type="ARBA" id="ARBA00023170"/>
    </source>
</evidence>